<evidence type="ECO:0000313" key="3">
    <source>
        <dbReference type="EMBL" id="WVZ03618.1"/>
    </source>
</evidence>
<sequence length="106" mass="11763">MEKFEIKSIGAIMTMMILSSFVAAESTDNIICNIKCENKCAEYLSPKYYAQCMKDCKSHCDKSLSDPVYNCITGCHLMKSIAIKDGAGDFGNDLVNTCMQECKTSF</sequence>
<evidence type="ECO:0000313" key="2">
    <source>
        <dbReference type="EMBL" id="WVZ03611.1"/>
    </source>
</evidence>
<accession>A0AAQ3RSJ6</accession>
<organism evidence="3 4">
    <name type="scientific">Vigna mungo</name>
    <name type="common">Black gram</name>
    <name type="synonym">Phaseolus mungo</name>
    <dbReference type="NCBI Taxonomy" id="3915"/>
    <lineage>
        <taxon>Eukaryota</taxon>
        <taxon>Viridiplantae</taxon>
        <taxon>Streptophyta</taxon>
        <taxon>Embryophyta</taxon>
        <taxon>Tracheophyta</taxon>
        <taxon>Spermatophyta</taxon>
        <taxon>Magnoliopsida</taxon>
        <taxon>eudicotyledons</taxon>
        <taxon>Gunneridae</taxon>
        <taxon>Pentapetalae</taxon>
        <taxon>rosids</taxon>
        <taxon>fabids</taxon>
        <taxon>Fabales</taxon>
        <taxon>Fabaceae</taxon>
        <taxon>Papilionoideae</taxon>
        <taxon>50 kb inversion clade</taxon>
        <taxon>NPAAA clade</taxon>
        <taxon>indigoferoid/millettioid clade</taxon>
        <taxon>Phaseoleae</taxon>
        <taxon>Vigna</taxon>
    </lineage>
</organism>
<reference evidence="3" key="2">
    <citation type="submission" date="2024-01" db="EMBL/GenBank/DDBJ databases">
        <authorList>
            <person name="Junaid A."/>
            <person name="Bhatia S."/>
        </authorList>
    </citation>
    <scope>NUCLEOTIDE SEQUENCE</scope>
    <source>
        <strain evidence="3">Urdbean</strain>
        <tissue evidence="3">Leaf</tissue>
    </source>
</reference>
<reference evidence="3 4" key="1">
    <citation type="journal article" date="2023" name="Life. Sci Alliance">
        <title>Evolutionary insights into 3D genome organization and epigenetic landscape of Vigna mungo.</title>
        <authorList>
            <person name="Junaid A."/>
            <person name="Singh B."/>
            <person name="Bhatia S."/>
        </authorList>
    </citation>
    <scope>NUCLEOTIDE SEQUENCE [LARGE SCALE GENOMIC DNA]</scope>
    <source>
        <strain evidence="3">Urdbean</strain>
    </source>
</reference>
<gene>
    <name evidence="2" type="ORF">V8G54_024417</name>
    <name evidence="3" type="ORF">V8G54_024424</name>
</gene>
<dbReference type="EMBL" id="CP144694">
    <property type="protein sequence ID" value="WVZ03611.1"/>
    <property type="molecule type" value="Genomic_DNA"/>
</dbReference>
<evidence type="ECO:0008006" key="5">
    <source>
        <dbReference type="Google" id="ProtNLM"/>
    </source>
</evidence>
<name>A0AAQ3RSJ6_VIGMU</name>
<dbReference type="EMBL" id="CP144694">
    <property type="protein sequence ID" value="WVZ03618.1"/>
    <property type="molecule type" value="Genomic_DNA"/>
</dbReference>
<feature type="signal peptide" evidence="1">
    <location>
        <begin position="1"/>
        <end position="24"/>
    </location>
</feature>
<keyword evidence="4" id="KW-1185">Reference proteome</keyword>
<keyword evidence="1" id="KW-0732">Signal</keyword>
<evidence type="ECO:0000256" key="1">
    <source>
        <dbReference type="SAM" id="SignalP"/>
    </source>
</evidence>
<evidence type="ECO:0000313" key="4">
    <source>
        <dbReference type="Proteomes" id="UP001374535"/>
    </source>
</evidence>
<protein>
    <recommendedName>
        <fullName evidence="5">Thionin-like protein</fullName>
    </recommendedName>
</protein>
<feature type="chain" id="PRO_5044712181" description="Thionin-like protein" evidence="1">
    <location>
        <begin position="25"/>
        <end position="106"/>
    </location>
</feature>
<proteinExistence type="predicted"/>
<dbReference type="Proteomes" id="UP001374535">
    <property type="component" value="Chromosome 7"/>
</dbReference>
<dbReference type="AlphaFoldDB" id="A0AAQ3RSJ6"/>